<evidence type="ECO:0000313" key="7">
    <source>
        <dbReference type="Proteomes" id="UP001501822"/>
    </source>
</evidence>
<dbReference type="RefSeq" id="WP_252805232.1">
    <property type="nucleotide sequence ID" value="NZ_BAAABM010000069.1"/>
</dbReference>
<evidence type="ECO:0000313" key="6">
    <source>
        <dbReference type="EMBL" id="GAA0369238.1"/>
    </source>
</evidence>
<accession>A0ABP3HI04</accession>
<dbReference type="InterPro" id="IPR036390">
    <property type="entry name" value="WH_DNA-bd_sf"/>
</dbReference>
<evidence type="ECO:0000256" key="2">
    <source>
        <dbReference type="ARBA" id="ARBA00023015"/>
    </source>
</evidence>
<name>A0ABP3HI04_9ACTN</name>
<gene>
    <name evidence="6" type="ORF">GCM10010151_68880</name>
</gene>
<sequence length="301" mass="32551">MFDPRQLQVLLEVARTGTYTAAAAALGYTQPAVSYQMRMLERAAETPLTVKAGRNIKLTNAGRILARQAEVVLAALRAAEDELAPFTSTTGGRVHLSAVQSGCVSLVPAALAKLRRTHPDLEVILTQAECAVSRELLAAGQVELSLMCDVVDDPVADDVVSPDPRMLRIPLMTDRRCVLLPADHPAAAAPSVALADLAGEHWVLETQRSRFLAACQTAGFVPKVAATSDDQLTIHSLVAKRIGVAVINELGLTARHDPLLVARPLDGWPRRRIFLLLWPEMIRVPHVRALVDALRAAAEER</sequence>
<dbReference type="Pfam" id="PF03466">
    <property type="entry name" value="LysR_substrate"/>
    <property type="match status" value="1"/>
</dbReference>
<dbReference type="Pfam" id="PF00126">
    <property type="entry name" value="HTH_1"/>
    <property type="match status" value="1"/>
</dbReference>
<reference evidence="7" key="1">
    <citation type="journal article" date="2019" name="Int. J. Syst. Evol. Microbiol.">
        <title>The Global Catalogue of Microorganisms (GCM) 10K type strain sequencing project: providing services to taxonomists for standard genome sequencing and annotation.</title>
        <authorList>
            <consortium name="The Broad Institute Genomics Platform"/>
            <consortium name="The Broad Institute Genome Sequencing Center for Infectious Disease"/>
            <person name="Wu L."/>
            <person name="Ma J."/>
        </authorList>
    </citation>
    <scope>NUCLEOTIDE SEQUENCE [LARGE SCALE GENOMIC DNA]</scope>
    <source>
        <strain evidence="7">JCM 3146</strain>
    </source>
</reference>
<evidence type="ECO:0000256" key="3">
    <source>
        <dbReference type="ARBA" id="ARBA00023125"/>
    </source>
</evidence>
<keyword evidence="2" id="KW-0805">Transcription regulation</keyword>
<dbReference type="InterPro" id="IPR036388">
    <property type="entry name" value="WH-like_DNA-bd_sf"/>
</dbReference>
<dbReference type="EMBL" id="BAAABM010000069">
    <property type="protein sequence ID" value="GAA0369238.1"/>
    <property type="molecule type" value="Genomic_DNA"/>
</dbReference>
<keyword evidence="7" id="KW-1185">Reference proteome</keyword>
<keyword evidence="4" id="KW-0804">Transcription</keyword>
<dbReference type="Gene3D" id="3.40.190.10">
    <property type="entry name" value="Periplasmic binding protein-like II"/>
    <property type="match status" value="2"/>
</dbReference>
<dbReference type="PROSITE" id="PS50931">
    <property type="entry name" value="HTH_LYSR"/>
    <property type="match status" value="1"/>
</dbReference>
<evidence type="ECO:0000256" key="4">
    <source>
        <dbReference type="ARBA" id="ARBA00023163"/>
    </source>
</evidence>
<protein>
    <submittedName>
        <fullName evidence="6">LysR family transcriptional regulator</fullName>
    </submittedName>
</protein>
<dbReference type="PANTHER" id="PTHR30346:SF29">
    <property type="entry name" value="LYSR SUBSTRATE-BINDING"/>
    <property type="match status" value="1"/>
</dbReference>
<evidence type="ECO:0000259" key="5">
    <source>
        <dbReference type="PROSITE" id="PS50931"/>
    </source>
</evidence>
<dbReference type="Gene3D" id="1.10.10.10">
    <property type="entry name" value="Winged helix-like DNA-binding domain superfamily/Winged helix DNA-binding domain"/>
    <property type="match status" value="1"/>
</dbReference>
<proteinExistence type="inferred from homology"/>
<dbReference type="SUPFAM" id="SSF46785">
    <property type="entry name" value="Winged helix' DNA-binding domain"/>
    <property type="match status" value="1"/>
</dbReference>
<keyword evidence="3" id="KW-0238">DNA-binding</keyword>
<feature type="domain" description="HTH lysR-type" evidence="5">
    <location>
        <begin position="2"/>
        <end position="59"/>
    </location>
</feature>
<comment type="similarity">
    <text evidence="1">Belongs to the LysR transcriptional regulatory family.</text>
</comment>
<dbReference type="PANTHER" id="PTHR30346">
    <property type="entry name" value="TRANSCRIPTIONAL DUAL REGULATOR HCAR-RELATED"/>
    <property type="match status" value="1"/>
</dbReference>
<dbReference type="Proteomes" id="UP001501822">
    <property type="component" value="Unassembled WGS sequence"/>
</dbReference>
<organism evidence="6 7">
    <name type="scientific">Actinoallomurus spadix</name>
    <dbReference type="NCBI Taxonomy" id="79912"/>
    <lineage>
        <taxon>Bacteria</taxon>
        <taxon>Bacillati</taxon>
        <taxon>Actinomycetota</taxon>
        <taxon>Actinomycetes</taxon>
        <taxon>Streptosporangiales</taxon>
        <taxon>Thermomonosporaceae</taxon>
        <taxon>Actinoallomurus</taxon>
    </lineage>
</organism>
<dbReference type="InterPro" id="IPR005119">
    <property type="entry name" value="LysR_subst-bd"/>
</dbReference>
<comment type="caution">
    <text evidence="6">The sequence shown here is derived from an EMBL/GenBank/DDBJ whole genome shotgun (WGS) entry which is preliminary data.</text>
</comment>
<dbReference type="InterPro" id="IPR000847">
    <property type="entry name" value="LysR_HTH_N"/>
</dbReference>
<evidence type="ECO:0000256" key="1">
    <source>
        <dbReference type="ARBA" id="ARBA00009437"/>
    </source>
</evidence>
<dbReference type="SUPFAM" id="SSF53850">
    <property type="entry name" value="Periplasmic binding protein-like II"/>
    <property type="match status" value="1"/>
</dbReference>